<evidence type="ECO:0000313" key="12">
    <source>
        <dbReference type="Proteomes" id="UP000314251"/>
    </source>
</evidence>
<sequence>MATASSVRGGAHPNPRARRMRRWRQAGIAAILTVSLCFVLFPLWYVVVAAFDDSNTLGTQGFWPRNASLANFEVLWDDPTFPFFRWLWNTLRVSFLVAAISVLVTTMSAYAFSRFRFRGRQPLMRAIVLIQLFPNLLALIAIYLMVQEAGRLMPLLGLNSNWTLVLIYLGGVLGGNVWLVKGYIDSLPRELDESAMVDGASHARIFWTIIIPLARPMLAVIAVLSFVATYGELIVASVLITDSPEMTLPVGMWSYLSGEYTNRWGPFAAGAILAAIPALVFFYLLQDWLVRGLTSGAVKS</sequence>
<keyword evidence="6 9" id="KW-0812">Transmembrane</keyword>
<feature type="transmembrane region" description="Helical" evidence="9">
    <location>
        <begin position="124"/>
        <end position="145"/>
    </location>
</feature>
<dbReference type="InterPro" id="IPR035906">
    <property type="entry name" value="MetI-like_sf"/>
</dbReference>
<dbReference type="GO" id="GO:0015423">
    <property type="term" value="F:ABC-type maltose transporter activity"/>
    <property type="evidence" value="ECO:0007669"/>
    <property type="project" value="TreeGrafter"/>
</dbReference>
<dbReference type="SUPFAM" id="SSF161098">
    <property type="entry name" value="MetI-like"/>
    <property type="match status" value="1"/>
</dbReference>
<organism evidence="11 12">
    <name type="scientific">Streptomyces mimosae</name>
    <dbReference type="NCBI Taxonomy" id="2586635"/>
    <lineage>
        <taxon>Bacteria</taxon>
        <taxon>Bacillati</taxon>
        <taxon>Actinomycetota</taxon>
        <taxon>Actinomycetes</taxon>
        <taxon>Kitasatosporales</taxon>
        <taxon>Streptomycetaceae</taxon>
        <taxon>Streptomyces</taxon>
    </lineage>
</organism>
<keyword evidence="5" id="KW-0762">Sugar transport</keyword>
<dbReference type="GO" id="GO:0042956">
    <property type="term" value="P:maltodextrin transmembrane transport"/>
    <property type="evidence" value="ECO:0007669"/>
    <property type="project" value="TreeGrafter"/>
</dbReference>
<evidence type="ECO:0000256" key="2">
    <source>
        <dbReference type="ARBA" id="ARBA00009047"/>
    </source>
</evidence>
<dbReference type="Gene3D" id="1.10.3720.10">
    <property type="entry name" value="MetI-like"/>
    <property type="match status" value="1"/>
</dbReference>
<evidence type="ECO:0000256" key="9">
    <source>
        <dbReference type="RuleBase" id="RU363032"/>
    </source>
</evidence>
<accession>A0A5N6AHA5</accession>
<dbReference type="PANTHER" id="PTHR32243">
    <property type="entry name" value="MALTOSE TRANSPORT SYSTEM PERMEASE-RELATED"/>
    <property type="match status" value="1"/>
</dbReference>
<feature type="transmembrane region" description="Helical" evidence="9">
    <location>
        <begin position="165"/>
        <end position="184"/>
    </location>
</feature>
<dbReference type="InterPro" id="IPR050901">
    <property type="entry name" value="BP-dep_ABC_trans_perm"/>
</dbReference>
<keyword evidence="12" id="KW-1185">Reference proteome</keyword>
<evidence type="ECO:0000256" key="8">
    <source>
        <dbReference type="ARBA" id="ARBA00023136"/>
    </source>
</evidence>
<evidence type="ECO:0000256" key="1">
    <source>
        <dbReference type="ARBA" id="ARBA00004651"/>
    </source>
</evidence>
<keyword evidence="3 9" id="KW-0813">Transport</keyword>
<keyword evidence="8 9" id="KW-0472">Membrane</keyword>
<dbReference type="OrthoDB" id="9794684at2"/>
<evidence type="ECO:0000256" key="4">
    <source>
        <dbReference type="ARBA" id="ARBA00022475"/>
    </source>
</evidence>
<feature type="transmembrane region" description="Helical" evidence="9">
    <location>
        <begin position="26"/>
        <end position="47"/>
    </location>
</feature>
<dbReference type="RefSeq" id="WP_139667326.1">
    <property type="nucleotide sequence ID" value="NZ_VDLY02000005.1"/>
</dbReference>
<dbReference type="GO" id="GO:0005886">
    <property type="term" value="C:plasma membrane"/>
    <property type="evidence" value="ECO:0007669"/>
    <property type="project" value="UniProtKB-SubCell"/>
</dbReference>
<feature type="transmembrane region" description="Helical" evidence="9">
    <location>
        <begin position="264"/>
        <end position="285"/>
    </location>
</feature>
<dbReference type="CDD" id="cd06261">
    <property type="entry name" value="TM_PBP2"/>
    <property type="match status" value="1"/>
</dbReference>
<evidence type="ECO:0000256" key="3">
    <source>
        <dbReference type="ARBA" id="ARBA00022448"/>
    </source>
</evidence>
<dbReference type="PROSITE" id="PS50928">
    <property type="entry name" value="ABC_TM1"/>
    <property type="match status" value="1"/>
</dbReference>
<gene>
    <name evidence="11" type="ORF">FH607_008635</name>
</gene>
<evidence type="ECO:0000256" key="7">
    <source>
        <dbReference type="ARBA" id="ARBA00022989"/>
    </source>
</evidence>
<dbReference type="InterPro" id="IPR000515">
    <property type="entry name" value="MetI-like"/>
</dbReference>
<dbReference type="EMBL" id="VDLY02000005">
    <property type="protein sequence ID" value="KAB8166968.1"/>
    <property type="molecule type" value="Genomic_DNA"/>
</dbReference>
<keyword evidence="4" id="KW-1003">Cell membrane</keyword>
<comment type="similarity">
    <text evidence="2">Belongs to the binding-protein-dependent transport system permease family. MalFG subfamily.</text>
</comment>
<dbReference type="PANTHER" id="PTHR32243:SF50">
    <property type="entry name" value="MALTOSE_MALTODEXTRIN TRANSPORT SYSTEM PERMEASE PROTEIN MALG"/>
    <property type="match status" value="1"/>
</dbReference>
<dbReference type="AlphaFoldDB" id="A0A5N6AHA5"/>
<feature type="transmembrane region" description="Helical" evidence="9">
    <location>
        <begin position="93"/>
        <end position="112"/>
    </location>
</feature>
<evidence type="ECO:0000313" key="11">
    <source>
        <dbReference type="EMBL" id="KAB8166968.1"/>
    </source>
</evidence>
<evidence type="ECO:0000259" key="10">
    <source>
        <dbReference type="PROSITE" id="PS50928"/>
    </source>
</evidence>
<dbReference type="Proteomes" id="UP000314251">
    <property type="component" value="Unassembled WGS sequence"/>
</dbReference>
<protein>
    <submittedName>
        <fullName evidence="11">ABC transporter permease subunit</fullName>
    </submittedName>
</protein>
<comment type="subcellular location">
    <subcellularLocation>
        <location evidence="1 9">Cell membrane</location>
        <topology evidence="1 9">Multi-pass membrane protein</topology>
    </subcellularLocation>
</comment>
<dbReference type="Pfam" id="PF00528">
    <property type="entry name" value="BPD_transp_1"/>
    <property type="match status" value="1"/>
</dbReference>
<evidence type="ECO:0000256" key="5">
    <source>
        <dbReference type="ARBA" id="ARBA00022597"/>
    </source>
</evidence>
<name>A0A5N6AHA5_9ACTN</name>
<proteinExistence type="inferred from homology"/>
<keyword evidence="7 9" id="KW-1133">Transmembrane helix</keyword>
<reference evidence="11" key="1">
    <citation type="submission" date="2019-10" db="EMBL/GenBank/DDBJ databases">
        <title>Nonomuraea sp. nov., isolated from Phyllanthus amarus.</title>
        <authorList>
            <person name="Klykleung N."/>
            <person name="Tanasupawat S."/>
        </authorList>
    </citation>
    <scope>NUCLEOTIDE SEQUENCE [LARGE SCALE GENOMIC DNA]</scope>
    <source>
        <strain evidence="11">3MP-10</strain>
    </source>
</reference>
<comment type="caution">
    <text evidence="11">The sequence shown here is derived from an EMBL/GenBank/DDBJ whole genome shotgun (WGS) entry which is preliminary data.</text>
</comment>
<evidence type="ECO:0000256" key="6">
    <source>
        <dbReference type="ARBA" id="ARBA00022692"/>
    </source>
</evidence>
<feature type="domain" description="ABC transmembrane type-1" evidence="10">
    <location>
        <begin position="87"/>
        <end position="285"/>
    </location>
</feature>